<evidence type="ECO:0000313" key="4">
    <source>
        <dbReference type="Proteomes" id="UP000308652"/>
    </source>
</evidence>
<proteinExistence type="predicted"/>
<dbReference type="Proteomes" id="UP000308652">
    <property type="component" value="Unassembled WGS sequence"/>
</dbReference>
<feature type="signal peptide" evidence="2">
    <location>
        <begin position="1"/>
        <end position="21"/>
    </location>
</feature>
<feature type="chain" id="PRO_5022924410" evidence="2">
    <location>
        <begin position="22"/>
        <end position="246"/>
    </location>
</feature>
<accession>A0A5C3M565</accession>
<protein>
    <submittedName>
        <fullName evidence="3">Uncharacterized protein</fullName>
    </submittedName>
</protein>
<gene>
    <name evidence="3" type="ORF">BDQ12DRAFT_721102</name>
</gene>
<evidence type="ECO:0000256" key="2">
    <source>
        <dbReference type="SAM" id="SignalP"/>
    </source>
</evidence>
<feature type="compositionally biased region" description="Low complexity" evidence="1">
    <location>
        <begin position="67"/>
        <end position="87"/>
    </location>
</feature>
<evidence type="ECO:0000313" key="3">
    <source>
        <dbReference type="EMBL" id="TFK40462.1"/>
    </source>
</evidence>
<dbReference type="AlphaFoldDB" id="A0A5C3M565"/>
<evidence type="ECO:0000256" key="1">
    <source>
        <dbReference type="SAM" id="MobiDB-lite"/>
    </source>
</evidence>
<dbReference type="OrthoDB" id="3045765at2759"/>
<keyword evidence="4" id="KW-1185">Reference proteome</keyword>
<name>A0A5C3M565_9AGAR</name>
<dbReference type="SUPFAM" id="SSF52309">
    <property type="entry name" value="N-(deoxy)ribosyltransferase-like"/>
    <property type="match status" value="1"/>
</dbReference>
<organism evidence="3 4">
    <name type="scientific">Crucibulum laeve</name>
    <dbReference type="NCBI Taxonomy" id="68775"/>
    <lineage>
        <taxon>Eukaryota</taxon>
        <taxon>Fungi</taxon>
        <taxon>Dikarya</taxon>
        <taxon>Basidiomycota</taxon>
        <taxon>Agaricomycotina</taxon>
        <taxon>Agaricomycetes</taxon>
        <taxon>Agaricomycetidae</taxon>
        <taxon>Agaricales</taxon>
        <taxon>Agaricineae</taxon>
        <taxon>Nidulariaceae</taxon>
        <taxon>Crucibulum</taxon>
    </lineage>
</organism>
<reference evidence="3 4" key="1">
    <citation type="journal article" date="2019" name="Nat. Ecol. Evol.">
        <title>Megaphylogeny resolves global patterns of mushroom evolution.</title>
        <authorList>
            <person name="Varga T."/>
            <person name="Krizsan K."/>
            <person name="Foldi C."/>
            <person name="Dima B."/>
            <person name="Sanchez-Garcia M."/>
            <person name="Sanchez-Ramirez S."/>
            <person name="Szollosi G.J."/>
            <person name="Szarkandi J.G."/>
            <person name="Papp V."/>
            <person name="Albert L."/>
            <person name="Andreopoulos W."/>
            <person name="Angelini C."/>
            <person name="Antonin V."/>
            <person name="Barry K.W."/>
            <person name="Bougher N.L."/>
            <person name="Buchanan P."/>
            <person name="Buyck B."/>
            <person name="Bense V."/>
            <person name="Catcheside P."/>
            <person name="Chovatia M."/>
            <person name="Cooper J."/>
            <person name="Damon W."/>
            <person name="Desjardin D."/>
            <person name="Finy P."/>
            <person name="Geml J."/>
            <person name="Haridas S."/>
            <person name="Hughes K."/>
            <person name="Justo A."/>
            <person name="Karasinski D."/>
            <person name="Kautmanova I."/>
            <person name="Kiss B."/>
            <person name="Kocsube S."/>
            <person name="Kotiranta H."/>
            <person name="LaButti K.M."/>
            <person name="Lechner B.E."/>
            <person name="Liimatainen K."/>
            <person name="Lipzen A."/>
            <person name="Lukacs Z."/>
            <person name="Mihaltcheva S."/>
            <person name="Morgado L.N."/>
            <person name="Niskanen T."/>
            <person name="Noordeloos M.E."/>
            <person name="Ohm R.A."/>
            <person name="Ortiz-Santana B."/>
            <person name="Ovrebo C."/>
            <person name="Racz N."/>
            <person name="Riley R."/>
            <person name="Savchenko A."/>
            <person name="Shiryaev A."/>
            <person name="Soop K."/>
            <person name="Spirin V."/>
            <person name="Szebenyi C."/>
            <person name="Tomsovsky M."/>
            <person name="Tulloss R.E."/>
            <person name="Uehling J."/>
            <person name="Grigoriev I.V."/>
            <person name="Vagvolgyi C."/>
            <person name="Papp T."/>
            <person name="Martin F.M."/>
            <person name="Miettinen O."/>
            <person name="Hibbett D.S."/>
            <person name="Nagy L.G."/>
        </authorList>
    </citation>
    <scope>NUCLEOTIDE SEQUENCE [LARGE SCALE GENOMIC DNA]</scope>
    <source>
        <strain evidence="3 4">CBS 166.37</strain>
    </source>
</reference>
<feature type="region of interest" description="Disordered" evidence="1">
    <location>
        <begin position="33"/>
        <end position="87"/>
    </location>
</feature>
<keyword evidence="2" id="KW-0732">Signal</keyword>
<dbReference type="EMBL" id="ML213596">
    <property type="protein sequence ID" value="TFK40462.1"/>
    <property type="molecule type" value="Genomic_DNA"/>
</dbReference>
<sequence length="246" mass="26242">MLSSRLVVFSMLFVMLGVANALPTENDAAYKPSYKPPTVDGLAPAPGASDPSPEGHPYRHSPPVHSPTKTTVTPTAASPTLAAPTCTQPTLSANEASWSNRTFIEANLPNPLTPTPIFWSGTVGTQSVVSIAERCSTTVSGATVGMMMCTNGRFTMPNTTTPAANALWNFASEVFANHTSGRAYTVLGTTVNPNGTWRQIELPALKRNTRVTSVIQLDRTTCGNECYWWCPNPARDCAGIRACPEP</sequence>